<protein>
    <recommendedName>
        <fullName evidence="3">Restriction of telomere capping protein 1</fullName>
    </recommendedName>
</protein>
<evidence type="ECO:0000256" key="12">
    <source>
        <dbReference type="SAM" id="Coils"/>
    </source>
</evidence>
<feature type="domain" description="RING-type" evidence="14">
    <location>
        <begin position="1299"/>
        <end position="1338"/>
    </location>
</feature>
<dbReference type="EMBL" id="JBEVYD010000006">
    <property type="protein sequence ID" value="KAL3231638.1"/>
    <property type="molecule type" value="Genomic_DNA"/>
</dbReference>
<comment type="caution">
    <text evidence="15">The sequence shown here is derived from an EMBL/GenBank/DDBJ whole genome shotgun (WGS) entry which is preliminary data.</text>
</comment>
<feature type="region of interest" description="Disordered" evidence="13">
    <location>
        <begin position="791"/>
        <end position="821"/>
    </location>
</feature>
<feature type="compositionally biased region" description="Acidic residues" evidence="13">
    <location>
        <begin position="1027"/>
        <end position="1044"/>
    </location>
</feature>
<gene>
    <name evidence="15" type="ORF">RNJ44_00173</name>
</gene>
<comment type="similarity">
    <text evidence="2">Belongs to the WD repeat RTC1 family.</text>
</comment>
<keyword evidence="6" id="KW-0479">Metal-binding</keyword>
<feature type="repeat" description="WD" evidence="11">
    <location>
        <begin position="400"/>
        <end position="441"/>
    </location>
</feature>
<evidence type="ECO:0000256" key="3">
    <source>
        <dbReference type="ARBA" id="ARBA00015098"/>
    </source>
</evidence>
<dbReference type="InterPro" id="IPR015943">
    <property type="entry name" value="WD40/YVTN_repeat-like_dom_sf"/>
</dbReference>
<feature type="region of interest" description="Disordered" evidence="13">
    <location>
        <begin position="606"/>
        <end position="626"/>
    </location>
</feature>
<dbReference type="PANTHER" id="PTHR46200">
    <property type="entry name" value="GATOR COMPLEX PROTEIN WDR24"/>
    <property type="match status" value="1"/>
</dbReference>
<dbReference type="InterPro" id="IPR019775">
    <property type="entry name" value="WD40_repeat_CS"/>
</dbReference>
<dbReference type="InterPro" id="IPR036322">
    <property type="entry name" value="WD40_repeat_dom_sf"/>
</dbReference>
<dbReference type="PANTHER" id="PTHR46200:SF1">
    <property type="entry name" value="GATOR COMPLEX PROTEIN WDR24"/>
    <property type="match status" value="1"/>
</dbReference>
<evidence type="ECO:0000256" key="7">
    <source>
        <dbReference type="ARBA" id="ARBA00022737"/>
    </source>
</evidence>
<dbReference type="InterPro" id="IPR037590">
    <property type="entry name" value="WDR24"/>
</dbReference>
<evidence type="ECO:0000259" key="14">
    <source>
        <dbReference type="PROSITE" id="PS50089"/>
    </source>
</evidence>
<keyword evidence="7" id="KW-0677">Repeat</keyword>
<dbReference type="InterPro" id="IPR001680">
    <property type="entry name" value="WD40_rpt"/>
</dbReference>
<dbReference type="PROSITE" id="PS00678">
    <property type="entry name" value="WD_REPEATS_1"/>
    <property type="match status" value="1"/>
</dbReference>
<keyword evidence="12" id="KW-0175">Coiled coil</keyword>
<comment type="subcellular location">
    <subcellularLocation>
        <location evidence="1">Vacuole</location>
    </subcellularLocation>
</comment>
<feature type="compositionally biased region" description="Basic and acidic residues" evidence="13">
    <location>
        <begin position="945"/>
        <end position="958"/>
    </location>
</feature>
<feature type="region of interest" description="Disordered" evidence="13">
    <location>
        <begin position="60"/>
        <end position="79"/>
    </location>
</feature>
<dbReference type="SMART" id="SM00320">
    <property type="entry name" value="WD40"/>
    <property type="match status" value="2"/>
</dbReference>
<keyword evidence="9" id="KW-0862">Zinc</keyword>
<evidence type="ECO:0000256" key="1">
    <source>
        <dbReference type="ARBA" id="ARBA00004116"/>
    </source>
</evidence>
<evidence type="ECO:0000256" key="2">
    <source>
        <dbReference type="ARBA" id="ARBA00008863"/>
    </source>
</evidence>
<evidence type="ECO:0000313" key="16">
    <source>
        <dbReference type="Proteomes" id="UP001623330"/>
    </source>
</evidence>
<evidence type="ECO:0000256" key="4">
    <source>
        <dbReference type="ARBA" id="ARBA00022554"/>
    </source>
</evidence>
<dbReference type="InterPro" id="IPR049566">
    <property type="entry name" value="WDR59_RTC1-like_RING_Znf"/>
</dbReference>
<feature type="region of interest" description="Disordered" evidence="13">
    <location>
        <begin position="944"/>
        <end position="972"/>
    </location>
</feature>
<feature type="region of interest" description="Disordered" evidence="13">
    <location>
        <begin position="638"/>
        <end position="666"/>
    </location>
</feature>
<evidence type="ECO:0000256" key="5">
    <source>
        <dbReference type="ARBA" id="ARBA00022574"/>
    </source>
</evidence>
<dbReference type="PROSITE" id="PS50089">
    <property type="entry name" value="ZF_RING_2"/>
    <property type="match status" value="1"/>
</dbReference>
<feature type="compositionally biased region" description="Polar residues" evidence="13">
    <location>
        <begin position="1139"/>
        <end position="1158"/>
    </location>
</feature>
<dbReference type="Gene3D" id="2.130.10.10">
    <property type="entry name" value="YVTN repeat-like/Quinoprotein amine dehydrogenase"/>
    <property type="match status" value="2"/>
</dbReference>
<feature type="region of interest" description="Disordered" evidence="13">
    <location>
        <begin position="1012"/>
        <end position="1064"/>
    </location>
</feature>
<keyword evidence="4" id="KW-0926">Vacuole</keyword>
<evidence type="ECO:0000256" key="13">
    <source>
        <dbReference type="SAM" id="MobiDB-lite"/>
    </source>
</evidence>
<reference evidence="15 16" key="1">
    <citation type="submission" date="2024-05" db="EMBL/GenBank/DDBJ databases">
        <title>Long read based assembly of the Candida bracarensis genome reveals expanded adhesin content.</title>
        <authorList>
            <person name="Marcet-Houben M."/>
            <person name="Ksiezopolska E."/>
            <person name="Gabaldon T."/>
        </authorList>
    </citation>
    <scope>NUCLEOTIDE SEQUENCE [LARGE SCALE GENOMIC DNA]</scope>
    <source>
        <strain evidence="15 16">CBM6</strain>
    </source>
</reference>
<dbReference type="Pfam" id="PF17120">
    <property type="entry name" value="zf-RING_16"/>
    <property type="match status" value="1"/>
</dbReference>
<dbReference type="PROSITE" id="PS50294">
    <property type="entry name" value="WD_REPEATS_REGION"/>
    <property type="match status" value="1"/>
</dbReference>
<keyword evidence="8 10" id="KW-0863">Zinc-finger</keyword>
<feature type="compositionally biased region" description="Low complexity" evidence="13">
    <location>
        <begin position="803"/>
        <end position="812"/>
    </location>
</feature>
<dbReference type="SUPFAM" id="SSF50978">
    <property type="entry name" value="WD40 repeat-like"/>
    <property type="match status" value="1"/>
</dbReference>
<dbReference type="PROSITE" id="PS50082">
    <property type="entry name" value="WD_REPEATS_2"/>
    <property type="match status" value="2"/>
</dbReference>
<evidence type="ECO:0000256" key="8">
    <source>
        <dbReference type="ARBA" id="ARBA00022771"/>
    </source>
</evidence>
<name>A0ABR4NT49_9SACH</name>
<feature type="region of interest" description="Disordered" evidence="13">
    <location>
        <begin position="1139"/>
        <end position="1172"/>
    </location>
</feature>
<dbReference type="Pfam" id="PF00400">
    <property type="entry name" value="WD40"/>
    <property type="match status" value="2"/>
</dbReference>
<keyword evidence="5 11" id="KW-0853">WD repeat</keyword>
<keyword evidence="16" id="KW-1185">Reference proteome</keyword>
<evidence type="ECO:0000313" key="15">
    <source>
        <dbReference type="EMBL" id="KAL3231638.1"/>
    </source>
</evidence>
<feature type="repeat" description="WD" evidence="11">
    <location>
        <begin position="288"/>
        <end position="330"/>
    </location>
</feature>
<accession>A0ABR4NT49</accession>
<feature type="compositionally biased region" description="Gly residues" evidence="13">
    <location>
        <begin position="67"/>
        <end position="79"/>
    </location>
</feature>
<proteinExistence type="inferred from homology"/>
<evidence type="ECO:0000256" key="6">
    <source>
        <dbReference type="ARBA" id="ARBA00022723"/>
    </source>
</evidence>
<feature type="region of interest" description="Disordered" evidence="13">
    <location>
        <begin position="1"/>
        <end position="33"/>
    </location>
</feature>
<evidence type="ECO:0000256" key="10">
    <source>
        <dbReference type="PROSITE-ProRule" id="PRU00175"/>
    </source>
</evidence>
<organism evidence="15 16">
    <name type="scientific">Nakaseomyces bracarensis</name>
    <dbReference type="NCBI Taxonomy" id="273131"/>
    <lineage>
        <taxon>Eukaryota</taxon>
        <taxon>Fungi</taxon>
        <taxon>Dikarya</taxon>
        <taxon>Ascomycota</taxon>
        <taxon>Saccharomycotina</taxon>
        <taxon>Saccharomycetes</taxon>
        <taxon>Saccharomycetales</taxon>
        <taxon>Saccharomycetaceae</taxon>
        <taxon>Nakaseomyces</taxon>
    </lineage>
</organism>
<evidence type="ECO:0000256" key="11">
    <source>
        <dbReference type="PROSITE-ProRule" id="PRU00221"/>
    </source>
</evidence>
<evidence type="ECO:0000256" key="9">
    <source>
        <dbReference type="ARBA" id="ARBA00022833"/>
    </source>
</evidence>
<dbReference type="Proteomes" id="UP001623330">
    <property type="component" value="Unassembled WGS sequence"/>
</dbReference>
<feature type="coiled-coil region" evidence="12">
    <location>
        <begin position="836"/>
        <end position="863"/>
    </location>
</feature>
<feature type="compositionally biased region" description="Basic and acidic residues" evidence="13">
    <location>
        <begin position="791"/>
        <end position="802"/>
    </location>
</feature>
<dbReference type="InterPro" id="IPR001841">
    <property type="entry name" value="Znf_RING"/>
</dbReference>
<sequence>MTLSPNKIVPAGSGSGSERGLNRTSSSIGKAPLKGALSQTHIGSGGHLYMLDPSTRPKLTAKYSYGSGQGQGAGQGQGQAGIGASIGLGTGQGYGMYESGSFSRTPLNSYGSSYEDKLLGANRRRMGGLHGSQYPKPLHPHHHSNSYIHNRTKNQVKHESKKSTTKFHFKTNYEISSIDKVNDHSSQGIVCAGKQHLGYYKFSTVDNSIVCVHDFIQSTNTATPKNNQWILPNLSKRTKGAKISNTADIKCGFQNYSHMFAVCNNSTDISLYDMNKSGNIDNPLTQVLSGHTRAINSFDFNMAQTQLLISGGQDGCVKVWDLRTNSMKQQGRSDINIRTTYDAIRDVKWMPSYNFGSFSSSGDPKIPSTATPGYTFASIHDTGVLLKYDIRQPNQVERKINVHSGPGLCLNWHPHQDYIATGGRDGKCSVWYVGDRKQSESTPISSTFLPQQNIPSASHANYIGSSVSSTILPEMTINTGSAVTKLKFRPNYDKILSNSLIAMSSMGDEAEVNIYALARKYIPKHLLTTGNSSLGLVWWDSNLIFNIDKAGYINGWDISNEPTVLDQLPKNIVKWRDVDGSGLLFLNQEYGSYEISEQEDYSERVTFQKQHSPTVKTDTPTPSTSLMANIKRGLSNSSVNYNSERATPKRPTFGMGSKNQLSSMTLSSVNKSSTSLSTMATQDEILENKFLRSPLIVTIDLPEAYQNTRKSRIIELNKKSYLPKVSSIRASNIEIFKFLARELEFSFRQEKMIDQNYDLSREQSANDENIKQNLMKRFDIAENATWANIVKEKTDRTRERTHSTSTRRSSTTNDPSEADTELLKSYNTNESKSKFESNITKEIQQEQNQIKSMEDRVKILLELVESSNHNASVYSIIEDLPNFKTWIMIRDSLLWDLKVYTSFDGQDLGMEGEVHKSPLSTNITRQHSLLSDFSRLGTSEISSEYAEHPRPYHGKSEGSSEASEDAKSPVSMLGEQLKKEENKFLLGRRFSSASPSKSPDVLKLSPPVKLSEHYVGSNRDSEIESSAIEEDEEEEADDEIDDDVSFSQKPHRKSSSKRGLTEGIPILNKREARTSFIDTFMNNDQSPEPFNNSMYYSRKQSPGFSYTSPKHTISSARSFSATPSKLALLKKFSSRNLASSPPTTRTASFNYTPDNSSVAGGRPTGPISCEEDSTPPWSTSKLLKQLHSQAIEMGNVILAVNILILFQDVYHIAPIEIVKDSVVHFVRLLHQYELFEIAAAILKYCPWTDLLGPEGDQSTIEIFCDRCGDLLTNETSKMDQTREIGFWYCDSCSKPNTLCTLCNCPLKKMTLCVLRCGHELHFHCAHDWFLKEQMSHCPAGCPAPPLL</sequence>